<reference evidence="1 2" key="1">
    <citation type="submission" date="2019-07" db="EMBL/GenBank/DDBJ databases">
        <title>Characterization of Brevibacillus brevis HK544, as a potential biocontrol agent.</title>
        <authorList>
            <person name="Kim H."/>
        </authorList>
    </citation>
    <scope>NUCLEOTIDE SEQUENCE [LARGE SCALE GENOMIC DNA]</scope>
    <source>
        <strain evidence="1 2">HK544</strain>
    </source>
</reference>
<evidence type="ECO:0000313" key="1">
    <source>
        <dbReference type="EMBL" id="QDS34608.1"/>
    </source>
</evidence>
<dbReference type="RefSeq" id="WP_144616181.1">
    <property type="nucleotide sequence ID" value="NZ_CP042161.1"/>
</dbReference>
<proteinExistence type="predicted"/>
<dbReference type="EMBL" id="CP042161">
    <property type="protein sequence ID" value="QDS34608.1"/>
    <property type="molecule type" value="Genomic_DNA"/>
</dbReference>
<sequence length="240" mass="28830">MKIQFLQKEIWFKNRKYIVLTPTFHTKDIFACEFDKDMFIIFGNQQSLQYLACVLLIGADHRDKIIYLTNIEKDLPIHLHRFSHTKKNNELVFLHHSQQFNTHQWKDLRQKVHQQKGRVRSFELNPRKFSDLDYDDYTRFHYEENNDKIFIKWDFDTLFIIGSKIVFEYASGLFEPLSRTGAGSFLRTFGHENFHLYPFTLNTQGLCVDYYDKALWNKHLKDSEKYGDISRGLNHEDNNC</sequence>
<protein>
    <submittedName>
        <fullName evidence="1">Uncharacterized protein</fullName>
    </submittedName>
</protein>
<evidence type="ECO:0000313" key="2">
    <source>
        <dbReference type="Proteomes" id="UP000317713"/>
    </source>
</evidence>
<dbReference type="Proteomes" id="UP000317713">
    <property type="component" value="Chromosome"/>
</dbReference>
<organism evidence="1 2">
    <name type="scientific">Brevibacillus brevis</name>
    <name type="common">Bacillus brevis</name>
    <dbReference type="NCBI Taxonomy" id="1393"/>
    <lineage>
        <taxon>Bacteria</taxon>
        <taxon>Bacillati</taxon>
        <taxon>Bacillota</taxon>
        <taxon>Bacilli</taxon>
        <taxon>Bacillales</taxon>
        <taxon>Paenibacillaceae</taxon>
        <taxon>Brevibacillus</taxon>
    </lineage>
</organism>
<gene>
    <name evidence="1" type="ORF">FPS98_11755</name>
</gene>
<accession>A0A517I6V5</accession>
<dbReference type="AlphaFoldDB" id="A0A517I6V5"/>
<name>A0A517I6V5_BREBE</name>